<gene>
    <name evidence="9" type="ORF">COCON_G00059590</name>
</gene>
<dbReference type="PROSITE" id="PS51156">
    <property type="entry name" value="ELM2"/>
    <property type="match status" value="1"/>
</dbReference>
<dbReference type="PANTHER" id="PTHR10865:SF27">
    <property type="entry name" value="MESODERM INDUCTION EARLY RESPONSE PROTEIN 2"/>
    <property type="match status" value="1"/>
</dbReference>
<dbReference type="GO" id="GO:0003714">
    <property type="term" value="F:transcription corepressor activity"/>
    <property type="evidence" value="ECO:0007669"/>
    <property type="project" value="TreeGrafter"/>
</dbReference>
<comment type="subcellular location">
    <subcellularLocation>
        <location evidence="1">Nucleus</location>
    </subcellularLocation>
</comment>
<dbReference type="InterPro" id="IPR040138">
    <property type="entry name" value="MIER/MTA"/>
</dbReference>
<dbReference type="Gene3D" id="1.10.10.60">
    <property type="entry name" value="Homeodomain-like"/>
    <property type="match status" value="1"/>
</dbReference>
<dbReference type="OrthoDB" id="5916873at2759"/>
<dbReference type="GO" id="GO:0000122">
    <property type="term" value="P:negative regulation of transcription by RNA polymerase II"/>
    <property type="evidence" value="ECO:0007669"/>
    <property type="project" value="TreeGrafter"/>
</dbReference>
<dbReference type="Pfam" id="PF01448">
    <property type="entry name" value="ELM2"/>
    <property type="match status" value="1"/>
</dbReference>
<evidence type="ECO:0008006" key="11">
    <source>
        <dbReference type="Google" id="ProtNLM"/>
    </source>
</evidence>
<accession>A0A9Q1DQZ8</accession>
<dbReference type="AlphaFoldDB" id="A0A9Q1DQZ8"/>
<dbReference type="InterPro" id="IPR017884">
    <property type="entry name" value="SANT_dom"/>
</dbReference>
<evidence type="ECO:0000259" key="8">
    <source>
        <dbReference type="PROSITE" id="PS51293"/>
    </source>
</evidence>
<feature type="compositionally biased region" description="Acidic residues" evidence="6">
    <location>
        <begin position="75"/>
        <end position="84"/>
    </location>
</feature>
<keyword evidence="10" id="KW-1185">Reference proteome</keyword>
<evidence type="ECO:0000313" key="9">
    <source>
        <dbReference type="EMBL" id="KAJ8278893.1"/>
    </source>
</evidence>
<dbReference type="FunFam" id="1.10.10.60:FF:000025">
    <property type="entry name" value="Mesoderm induction early response 1, transcriptional regulator"/>
    <property type="match status" value="1"/>
</dbReference>
<dbReference type="PANTHER" id="PTHR10865">
    <property type="entry name" value="METASTASIS-ASSOCIATED PROTEIN AND MESODERM INDUCTION EARLY RESPONSE PROTEIN"/>
    <property type="match status" value="1"/>
</dbReference>
<keyword evidence="2" id="KW-0678">Repressor</keyword>
<evidence type="ECO:0000259" key="7">
    <source>
        <dbReference type="PROSITE" id="PS51156"/>
    </source>
</evidence>
<feature type="domain" description="SANT" evidence="8">
    <location>
        <begin position="318"/>
        <end position="370"/>
    </location>
</feature>
<dbReference type="SMART" id="SM00717">
    <property type="entry name" value="SANT"/>
    <property type="match status" value="1"/>
</dbReference>
<dbReference type="GO" id="GO:0032991">
    <property type="term" value="C:protein-containing complex"/>
    <property type="evidence" value="ECO:0007669"/>
    <property type="project" value="UniProtKB-ARBA"/>
</dbReference>
<feature type="region of interest" description="Disordered" evidence="6">
    <location>
        <begin position="485"/>
        <end position="508"/>
    </location>
</feature>
<sequence length="621" mass="67452">MLISPPETPPNLTRPRSPRIRRPSPFPRRRSISPGTPGAAPHRLPAQKRNGGAGSMGSGEHRLGLVEILRHAYELQEEEEEEESPPGAKSLTELERSGGPTQGGEMPLEELLVLYGYEVSDPTVEHSRQPSEPPACLPDMTLDKDQIAKDLLSGEEEDETPSSADDLTPSVTSHTSDLFDHHLHTRPLADGEKHSTGSASEEDSDGCSVQSNDDSKGIMVGLQYQALIPPLSAYSHQERAYENEDQLLWTPDRLSGEAVEEFLLQAQRRGGEEGGAETPTSGDIIKDNEQALYELVKCSFNAEEALRRLRFNIKVFSEELCAWSEEECRNFEHGYRVHGKNFHLIQANKVRTRSVGECVEYYYMWKKSDRHEYFTQQTTKLGRKKHSLQSEPMEDGEQDGEGVDLEGGGLSHGSPCGPPTPQDPPDADVFRLEEQGEDGLRFAALSSQHTHSRPVPKAAVSPGCCEGAELGGAVSSLRMHPTTTAPQALPIKQPPPPPTQEDHREPVTNCPQGPCCPGPLSAPQAQFCPLQGPCDAPPGPQLLGPGFYRLQLGPFVADGAPGAPGHEREHGPPRRLQVGFSLPAPAPPSPAVAPAASATAEFGALSSFLRPPVQHSRSLTQ</sequence>
<feature type="region of interest" description="Disordered" evidence="6">
    <location>
        <begin position="558"/>
        <end position="594"/>
    </location>
</feature>
<feature type="compositionally biased region" description="Acidic residues" evidence="6">
    <location>
        <begin position="392"/>
        <end position="404"/>
    </location>
</feature>
<feature type="compositionally biased region" description="Polar residues" evidence="6">
    <location>
        <begin position="161"/>
        <end position="176"/>
    </location>
</feature>
<feature type="region of interest" description="Disordered" evidence="6">
    <location>
        <begin position="153"/>
        <end position="176"/>
    </location>
</feature>
<dbReference type="PROSITE" id="PS51293">
    <property type="entry name" value="SANT"/>
    <property type="match status" value="1"/>
</dbReference>
<proteinExistence type="predicted"/>
<evidence type="ECO:0000256" key="3">
    <source>
        <dbReference type="ARBA" id="ARBA00023015"/>
    </source>
</evidence>
<dbReference type="EMBL" id="JAFJMO010000004">
    <property type="protein sequence ID" value="KAJ8278893.1"/>
    <property type="molecule type" value="Genomic_DNA"/>
</dbReference>
<dbReference type="SUPFAM" id="SSF46689">
    <property type="entry name" value="Homeodomain-like"/>
    <property type="match status" value="1"/>
</dbReference>
<feature type="region of interest" description="Disordered" evidence="6">
    <location>
        <begin position="188"/>
        <end position="214"/>
    </location>
</feature>
<comment type="caution">
    <text evidence="9">The sequence shown here is derived from an EMBL/GenBank/DDBJ whole genome shotgun (WGS) entry which is preliminary data.</text>
</comment>
<feature type="region of interest" description="Disordered" evidence="6">
    <location>
        <begin position="1"/>
        <end position="110"/>
    </location>
</feature>
<dbReference type="CDD" id="cd11661">
    <property type="entry name" value="SANT_MTA3_like"/>
    <property type="match status" value="1"/>
</dbReference>
<dbReference type="InterPro" id="IPR001005">
    <property type="entry name" value="SANT/Myb"/>
</dbReference>
<dbReference type="SMART" id="SM01189">
    <property type="entry name" value="ELM2"/>
    <property type="match status" value="1"/>
</dbReference>
<keyword evidence="4" id="KW-0804">Transcription</keyword>
<evidence type="ECO:0000256" key="5">
    <source>
        <dbReference type="ARBA" id="ARBA00023242"/>
    </source>
</evidence>
<evidence type="ECO:0000256" key="2">
    <source>
        <dbReference type="ARBA" id="ARBA00022491"/>
    </source>
</evidence>
<reference evidence="9" key="1">
    <citation type="journal article" date="2023" name="Science">
        <title>Genome structures resolve the early diversification of teleost fishes.</title>
        <authorList>
            <person name="Parey E."/>
            <person name="Louis A."/>
            <person name="Montfort J."/>
            <person name="Bouchez O."/>
            <person name="Roques C."/>
            <person name="Iampietro C."/>
            <person name="Lluch J."/>
            <person name="Castinel A."/>
            <person name="Donnadieu C."/>
            <person name="Desvignes T."/>
            <person name="Floi Bucao C."/>
            <person name="Jouanno E."/>
            <person name="Wen M."/>
            <person name="Mejri S."/>
            <person name="Dirks R."/>
            <person name="Jansen H."/>
            <person name="Henkel C."/>
            <person name="Chen W.J."/>
            <person name="Zahm M."/>
            <person name="Cabau C."/>
            <person name="Klopp C."/>
            <person name="Thompson A.W."/>
            <person name="Robinson-Rechavi M."/>
            <person name="Braasch I."/>
            <person name="Lecointre G."/>
            <person name="Bobe J."/>
            <person name="Postlethwait J.H."/>
            <person name="Berthelot C."/>
            <person name="Roest Crollius H."/>
            <person name="Guiguen Y."/>
        </authorList>
    </citation>
    <scope>NUCLEOTIDE SEQUENCE</scope>
    <source>
        <strain evidence="9">Concon-B</strain>
    </source>
</reference>
<feature type="region of interest" description="Disordered" evidence="6">
    <location>
        <begin position="379"/>
        <end position="428"/>
    </location>
</feature>
<feature type="domain" description="ELM2" evidence="7">
    <location>
        <begin position="216"/>
        <end position="313"/>
    </location>
</feature>
<dbReference type="GO" id="GO:0042826">
    <property type="term" value="F:histone deacetylase binding"/>
    <property type="evidence" value="ECO:0007669"/>
    <property type="project" value="TreeGrafter"/>
</dbReference>
<protein>
    <recommendedName>
        <fullName evidence="11">Mesoderm induction early response protein 2</fullName>
    </recommendedName>
</protein>
<dbReference type="InterPro" id="IPR000949">
    <property type="entry name" value="ELM2_dom"/>
</dbReference>
<evidence type="ECO:0000313" key="10">
    <source>
        <dbReference type="Proteomes" id="UP001152803"/>
    </source>
</evidence>
<dbReference type="InterPro" id="IPR009057">
    <property type="entry name" value="Homeodomain-like_sf"/>
</dbReference>
<keyword evidence="3" id="KW-0805">Transcription regulation</keyword>
<name>A0A9Q1DQZ8_CONCO</name>
<evidence type="ECO:0000256" key="4">
    <source>
        <dbReference type="ARBA" id="ARBA00023163"/>
    </source>
</evidence>
<evidence type="ECO:0000256" key="6">
    <source>
        <dbReference type="SAM" id="MobiDB-lite"/>
    </source>
</evidence>
<evidence type="ECO:0000256" key="1">
    <source>
        <dbReference type="ARBA" id="ARBA00004123"/>
    </source>
</evidence>
<feature type="compositionally biased region" description="Basic and acidic residues" evidence="6">
    <location>
        <begin position="59"/>
        <end position="74"/>
    </location>
</feature>
<dbReference type="Proteomes" id="UP001152803">
    <property type="component" value="Unassembled WGS sequence"/>
</dbReference>
<dbReference type="GO" id="GO:0005654">
    <property type="term" value="C:nucleoplasm"/>
    <property type="evidence" value="ECO:0007669"/>
    <property type="project" value="TreeGrafter"/>
</dbReference>
<organism evidence="9 10">
    <name type="scientific">Conger conger</name>
    <name type="common">Conger eel</name>
    <name type="synonym">Muraena conger</name>
    <dbReference type="NCBI Taxonomy" id="82655"/>
    <lineage>
        <taxon>Eukaryota</taxon>
        <taxon>Metazoa</taxon>
        <taxon>Chordata</taxon>
        <taxon>Craniata</taxon>
        <taxon>Vertebrata</taxon>
        <taxon>Euteleostomi</taxon>
        <taxon>Actinopterygii</taxon>
        <taxon>Neopterygii</taxon>
        <taxon>Teleostei</taxon>
        <taxon>Anguilliformes</taxon>
        <taxon>Congridae</taxon>
        <taxon>Conger</taxon>
    </lineage>
</organism>
<dbReference type="Pfam" id="PF00249">
    <property type="entry name" value="Myb_DNA-binding"/>
    <property type="match status" value="1"/>
</dbReference>
<feature type="compositionally biased region" description="Basic residues" evidence="6">
    <location>
        <begin position="16"/>
        <end position="31"/>
    </location>
</feature>
<keyword evidence="5" id="KW-0539">Nucleus</keyword>